<name>A0AAD7ERU9_9AGAR</name>
<sequence>GRGYSAIYLMCGGCGRAVPIFRCEHQMCYRPSLFCKPCIVQWHTALLDSGELQVPGCTANNGCLWTSLGDLGLVIQLGYSAGTSCINSTKAHKDFALVNITGVHYITLSHCVTAIKEWQQLLNAGVLEAS</sequence>
<organism evidence="2 3">
    <name type="scientific">Mycena albidolilacea</name>
    <dbReference type="NCBI Taxonomy" id="1033008"/>
    <lineage>
        <taxon>Eukaryota</taxon>
        <taxon>Fungi</taxon>
        <taxon>Dikarya</taxon>
        <taxon>Basidiomycota</taxon>
        <taxon>Agaricomycotina</taxon>
        <taxon>Agaricomycetes</taxon>
        <taxon>Agaricomycetidae</taxon>
        <taxon>Agaricales</taxon>
        <taxon>Marasmiineae</taxon>
        <taxon>Mycenaceae</taxon>
        <taxon>Mycena</taxon>
    </lineage>
</organism>
<accession>A0AAD7ERU9</accession>
<dbReference type="InterPro" id="IPR041457">
    <property type="entry name" value="CxC2_KDZ-assoc"/>
</dbReference>
<evidence type="ECO:0000313" key="3">
    <source>
        <dbReference type="Proteomes" id="UP001218218"/>
    </source>
</evidence>
<proteinExistence type="predicted"/>
<evidence type="ECO:0000259" key="1">
    <source>
        <dbReference type="Pfam" id="PF18803"/>
    </source>
</evidence>
<feature type="non-terminal residue" evidence="2">
    <location>
        <position position="1"/>
    </location>
</feature>
<dbReference type="Pfam" id="PF18803">
    <property type="entry name" value="CxC2"/>
    <property type="match status" value="1"/>
</dbReference>
<protein>
    <recommendedName>
        <fullName evidence="1">CxC2-like cysteine cluster KDZ transposase-associated domain-containing protein</fullName>
    </recommendedName>
</protein>
<evidence type="ECO:0000313" key="2">
    <source>
        <dbReference type="EMBL" id="KAJ7346425.1"/>
    </source>
</evidence>
<gene>
    <name evidence="2" type="ORF">DFH08DRAFT_641717</name>
</gene>
<comment type="caution">
    <text evidence="2">The sequence shown here is derived from an EMBL/GenBank/DDBJ whole genome shotgun (WGS) entry which is preliminary data.</text>
</comment>
<feature type="domain" description="CxC2-like cysteine cluster KDZ transposase-associated" evidence="1">
    <location>
        <begin position="68"/>
        <end position="129"/>
    </location>
</feature>
<dbReference type="AlphaFoldDB" id="A0AAD7ERU9"/>
<feature type="non-terminal residue" evidence="2">
    <location>
        <position position="130"/>
    </location>
</feature>
<keyword evidence="3" id="KW-1185">Reference proteome</keyword>
<reference evidence="2" key="1">
    <citation type="submission" date="2023-03" db="EMBL/GenBank/DDBJ databases">
        <title>Massive genome expansion in bonnet fungi (Mycena s.s.) driven by repeated elements and novel gene families across ecological guilds.</title>
        <authorList>
            <consortium name="Lawrence Berkeley National Laboratory"/>
            <person name="Harder C.B."/>
            <person name="Miyauchi S."/>
            <person name="Viragh M."/>
            <person name="Kuo A."/>
            <person name="Thoen E."/>
            <person name="Andreopoulos B."/>
            <person name="Lu D."/>
            <person name="Skrede I."/>
            <person name="Drula E."/>
            <person name="Henrissat B."/>
            <person name="Morin E."/>
            <person name="Kohler A."/>
            <person name="Barry K."/>
            <person name="LaButti K."/>
            <person name="Morin E."/>
            <person name="Salamov A."/>
            <person name="Lipzen A."/>
            <person name="Mereny Z."/>
            <person name="Hegedus B."/>
            <person name="Baldrian P."/>
            <person name="Stursova M."/>
            <person name="Weitz H."/>
            <person name="Taylor A."/>
            <person name="Grigoriev I.V."/>
            <person name="Nagy L.G."/>
            <person name="Martin F."/>
            <person name="Kauserud H."/>
        </authorList>
    </citation>
    <scope>NUCLEOTIDE SEQUENCE</scope>
    <source>
        <strain evidence="2">CBHHK002</strain>
    </source>
</reference>
<dbReference type="EMBL" id="JARIHO010000021">
    <property type="protein sequence ID" value="KAJ7346425.1"/>
    <property type="molecule type" value="Genomic_DNA"/>
</dbReference>
<dbReference type="Proteomes" id="UP001218218">
    <property type="component" value="Unassembled WGS sequence"/>
</dbReference>